<accession>A0A1T4PVE3</accession>
<sequence>MSLEELTKKEQIINFARNDPFLKISDIAEHVQTTPRYVRTILSEANISLMKLREKYARNMEERLQVKESNSQKAEIRLINQKGEVTTSNIKLDKISDKEFRELRKTNPEQELYKISQKRMIDKDIFGRQEIITYLDSGINKERIQNLDSLYELFGSKNINKLNFKNNIMEVEIANKFLAKLLGINKSKPIIKSQRLILVSKMPIAIENCFFDAEQIQLIVPGEFVI</sequence>
<dbReference type="STRING" id="142842.SAMN02745118_02335"/>
<gene>
    <name evidence="1" type="ORF">SAMN02745118_02335</name>
</gene>
<reference evidence="2" key="1">
    <citation type="submission" date="2017-02" db="EMBL/GenBank/DDBJ databases">
        <authorList>
            <person name="Varghese N."/>
            <person name="Submissions S."/>
        </authorList>
    </citation>
    <scope>NUCLEOTIDE SEQUENCE [LARGE SCALE GENOMIC DNA]</scope>
    <source>
        <strain evidence="2">ATCC BAA-73</strain>
    </source>
</reference>
<protein>
    <recommendedName>
        <fullName evidence="3">UTRA domain-containing protein</fullName>
    </recommendedName>
</protein>
<dbReference type="AlphaFoldDB" id="A0A1T4PVE3"/>
<name>A0A1T4PVE3_9FIRM</name>
<proteinExistence type="predicted"/>
<dbReference type="Proteomes" id="UP000190625">
    <property type="component" value="Unassembled WGS sequence"/>
</dbReference>
<evidence type="ECO:0000313" key="2">
    <source>
        <dbReference type="Proteomes" id="UP000190625"/>
    </source>
</evidence>
<keyword evidence="2" id="KW-1185">Reference proteome</keyword>
<evidence type="ECO:0008006" key="3">
    <source>
        <dbReference type="Google" id="ProtNLM"/>
    </source>
</evidence>
<dbReference type="InterPro" id="IPR028978">
    <property type="entry name" value="Chorismate_lyase_/UTRA_dom_sf"/>
</dbReference>
<dbReference type="SUPFAM" id="SSF64288">
    <property type="entry name" value="Chorismate lyase-like"/>
    <property type="match status" value="1"/>
</dbReference>
<dbReference type="OrthoDB" id="2110985at2"/>
<organism evidence="1 2">
    <name type="scientific">Selenihalanaerobacter shriftii</name>
    <dbReference type="NCBI Taxonomy" id="142842"/>
    <lineage>
        <taxon>Bacteria</taxon>
        <taxon>Bacillati</taxon>
        <taxon>Bacillota</taxon>
        <taxon>Clostridia</taxon>
        <taxon>Halanaerobiales</taxon>
        <taxon>Halobacteroidaceae</taxon>
        <taxon>Selenihalanaerobacter</taxon>
    </lineage>
</organism>
<dbReference type="EMBL" id="FUWM01000021">
    <property type="protein sequence ID" value="SJZ95495.1"/>
    <property type="molecule type" value="Genomic_DNA"/>
</dbReference>
<evidence type="ECO:0000313" key="1">
    <source>
        <dbReference type="EMBL" id="SJZ95495.1"/>
    </source>
</evidence>
<dbReference type="Gene3D" id="3.40.1410.10">
    <property type="entry name" value="Chorismate lyase-like"/>
    <property type="match status" value="1"/>
</dbReference>
<dbReference type="RefSeq" id="WP_078810767.1">
    <property type="nucleotide sequence ID" value="NZ_FUWM01000021.1"/>
</dbReference>